<feature type="transmembrane region" description="Helical" evidence="14">
    <location>
        <begin position="186"/>
        <end position="205"/>
    </location>
</feature>
<evidence type="ECO:0000313" key="16">
    <source>
        <dbReference type="EMBL" id="MBB3039884.1"/>
    </source>
</evidence>
<dbReference type="Proteomes" id="UP000567922">
    <property type="component" value="Unassembled WGS sequence"/>
</dbReference>
<keyword evidence="7 14" id="KW-1133">Transmembrane helix</keyword>
<dbReference type="InterPro" id="IPR006369">
    <property type="entry name" value="Protohaem_IX_farnesylTrfase"/>
</dbReference>
<evidence type="ECO:0000256" key="9">
    <source>
        <dbReference type="ARBA" id="ARBA00023136"/>
    </source>
</evidence>
<dbReference type="GO" id="GO:0048034">
    <property type="term" value="P:heme O biosynthetic process"/>
    <property type="evidence" value="ECO:0007669"/>
    <property type="project" value="UniProtKB-UniRule"/>
</dbReference>
<evidence type="ECO:0000256" key="8">
    <source>
        <dbReference type="ARBA" id="ARBA00023133"/>
    </source>
</evidence>
<dbReference type="InterPro" id="IPR044878">
    <property type="entry name" value="UbiA_sf"/>
</dbReference>
<comment type="function">
    <text evidence="14">Converts heme B (protoheme IX) to heme O by substitution of the vinyl group on carbon 2 of heme B porphyrin ring with a hydroxyethyl farnesyl side group.</text>
</comment>
<feature type="transmembrane region" description="Helical" evidence="14">
    <location>
        <begin position="211"/>
        <end position="232"/>
    </location>
</feature>
<dbReference type="NCBIfam" id="TIGR01473">
    <property type="entry name" value="cyoE_ctaB"/>
    <property type="match status" value="1"/>
</dbReference>
<evidence type="ECO:0000256" key="7">
    <source>
        <dbReference type="ARBA" id="ARBA00022989"/>
    </source>
</evidence>
<evidence type="ECO:0000256" key="5">
    <source>
        <dbReference type="ARBA" id="ARBA00022679"/>
    </source>
</evidence>
<gene>
    <name evidence="14" type="primary">ctaB</name>
    <name evidence="16" type="ORF">FHU29_004374</name>
</gene>
<evidence type="ECO:0000256" key="14">
    <source>
        <dbReference type="HAMAP-Rule" id="MF_00154"/>
    </source>
</evidence>
<dbReference type="GO" id="GO:0005886">
    <property type="term" value="C:plasma membrane"/>
    <property type="evidence" value="ECO:0007669"/>
    <property type="project" value="UniProtKB-SubCell"/>
</dbReference>
<comment type="miscellaneous">
    <text evidence="14">Carbon 2 of the heme B porphyrin ring is defined according to the Fischer nomenclature.</text>
</comment>
<comment type="pathway">
    <text evidence="2 14">Porphyrin-containing compound metabolism; heme O biosynthesis; heme O from protoheme: step 1/1.</text>
</comment>
<evidence type="ECO:0000256" key="3">
    <source>
        <dbReference type="ARBA" id="ARBA00012292"/>
    </source>
</evidence>
<dbReference type="Pfam" id="PF01040">
    <property type="entry name" value="UbiA"/>
    <property type="match status" value="1"/>
</dbReference>
<feature type="transmembrane region" description="Helical" evidence="14">
    <location>
        <begin position="88"/>
        <end position="111"/>
    </location>
</feature>
<organism evidence="16 17">
    <name type="scientific">Hoyosella altamirensis</name>
    <dbReference type="NCBI Taxonomy" id="616997"/>
    <lineage>
        <taxon>Bacteria</taxon>
        <taxon>Bacillati</taxon>
        <taxon>Actinomycetota</taxon>
        <taxon>Actinomycetes</taxon>
        <taxon>Mycobacteriales</taxon>
        <taxon>Hoyosellaceae</taxon>
        <taxon>Hoyosella</taxon>
    </lineage>
</organism>
<dbReference type="PANTHER" id="PTHR43448:SF7">
    <property type="entry name" value="4-HYDROXYBENZOATE SOLANESYLTRANSFERASE"/>
    <property type="match status" value="1"/>
</dbReference>
<feature type="transmembrane region" description="Helical" evidence="14">
    <location>
        <begin position="65"/>
        <end position="82"/>
    </location>
</feature>
<evidence type="ECO:0000256" key="1">
    <source>
        <dbReference type="ARBA" id="ARBA00004651"/>
    </source>
</evidence>
<feature type="compositionally biased region" description="Polar residues" evidence="15">
    <location>
        <begin position="17"/>
        <end position="28"/>
    </location>
</feature>
<keyword evidence="6 14" id="KW-0812">Transmembrane</keyword>
<sequence>MRIRAQAGGHGFAPSAHSHSQSAGTANENGDGSDSGNASGSAPQGPLNWVNGKVMAYIALTKPRVIELLLVTTIPAMLLASRGTVDPLLILATLFGGAMAAASANSLNCVVDADIDKVMKRTARRPLAREAVPTSHALVFGLVLGVLSFTWFWWATNLLAASLAVVTILFYIFVYTLVLKRRTSQNIVWGGAAGCMPVMIGWAATTGTLEWPALVMFLIVFFWTPPHTWALAMRYKEDYRAAGVPMLPVVMSEREVTKRIVLYTWVTVLTTLALAWWTGVIYALIALLVGIWFVVMAHRLYSGVKAGVPVKPLRLFLMSNNYLAAVFFGLAVDSILGFATVPQLLGL</sequence>
<feature type="transmembrane region" description="Helical" evidence="14">
    <location>
        <begin position="132"/>
        <end position="154"/>
    </location>
</feature>
<dbReference type="InterPro" id="IPR000537">
    <property type="entry name" value="UbiA_prenyltransferase"/>
</dbReference>
<comment type="catalytic activity">
    <reaction evidence="13 14">
        <text>heme b + (2E,6E)-farnesyl diphosphate + H2O = Fe(II)-heme o + diphosphate</text>
        <dbReference type="Rhea" id="RHEA:28070"/>
        <dbReference type="ChEBI" id="CHEBI:15377"/>
        <dbReference type="ChEBI" id="CHEBI:33019"/>
        <dbReference type="ChEBI" id="CHEBI:60344"/>
        <dbReference type="ChEBI" id="CHEBI:60530"/>
        <dbReference type="ChEBI" id="CHEBI:175763"/>
        <dbReference type="EC" id="2.5.1.141"/>
    </reaction>
</comment>
<feature type="compositionally biased region" description="Low complexity" evidence="15">
    <location>
        <begin position="29"/>
        <end position="42"/>
    </location>
</feature>
<reference evidence="16 17" key="1">
    <citation type="submission" date="2020-08" db="EMBL/GenBank/DDBJ databases">
        <title>Sequencing the genomes of 1000 actinobacteria strains.</title>
        <authorList>
            <person name="Klenk H.-P."/>
        </authorList>
    </citation>
    <scope>NUCLEOTIDE SEQUENCE [LARGE SCALE GENOMIC DNA]</scope>
    <source>
        <strain evidence="16 17">DSM 45258</strain>
    </source>
</reference>
<protein>
    <recommendedName>
        <fullName evidence="11 14">Protoheme IX farnesyltransferase</fullName>
        <ecNumber evidence="3 14">2.5.1.141</ecNumber>
    </recommendedName>
    <alternativeName>
        <fullName evidence="12 14">Heme B farnesyltransferase</fullName>
    </alternativeName>
    <alternativeName>
        <fullName evidence="10 14">Heme O synthase</fullName>
    </alternativeName>
</protein>
<dbReference type="EMBL" id="JACHWS010000005">
    <property type="protein sequence ID" value="MBB3039884.1"/>
    <property type="molecule type" value="Genomic_DNA"/>
</dbReference>
<evidence type="ECO:0000256" key="2">
    <source>
        <dbReference type="ARBA" id="ARBA00004919"/>
    </source>
</evidence>
<name>A0A839RV01_9ACTN</name>
<feature type="transmembrane region" description="Helical" evidence="14">
    <location>
        <begin position="283"/>
        <end position="301"/>
    </location>
</feature>
<comment type="caution">
    <text evidence="16">The sequence shown here is derived from an EMBL/GenBank/DDBJ whole genome shotgun (WGS) entry which is preliminary data.</text>
</comment>
<evidence type="ECO:0000256" key="10">
    <source>
        <dbReference type="ARBA" id="ARBA00030253"/>
    </source>
</evidence>
<accession>A0A839RV01</accession>
<feature type="transmembrane region" description="Helical" evidence="14">
    <location>
        <begin position="260"/>
        <end position="277"/>
    </location>
</feature>
<dbReference type="FunFam" id="1.10.357.140:FF:000001">
    <property type="entry name" value="Protoheme IX farnesyltransferase"/>
    <property type="match status" value="1"/>
</dbReference>
<dbReference type="Gene3D" id="1.10.357.140">
    <property type="entry name" value="UbiA prenyltransferase"/>
    <property type="match status" value="1"/>
</dbReference>
<evidence type="ECO:0000256" key="12">
    <source>
        <dbReference type="ARBA" id="ARBA00042475"/>
    </source>
</evidence>
<evidence type="ECO:0000313" key="17">
    <source>
        <dbReference type="Proteomes" id="UP000567922"/>
    </source>
</evidence>
<evidence type="ECO:0000256" key="15">
    <source>
        <dbReference type="SAM" id="MobiDB-lite"/>
    </source>
</evidence>
<dbReference type="PANTHER" id="PTHR43448">
    <property type="entry name" value="PROTOHEME IX FARNESYLTRANSFERASE, MITOCHONDRIAL"/>
    <property type="match status" value="1"/>
</dbReference>
<comment type="similarity">
    <text evidence="14">Belongs to the UbiA prenyltransferase family. Protoheme IX farnesyltransferase subfamily.</text>
</comment>
<keyword evidence="17" id="KW-1185">Reference proteome</keyword>
<keyword evidence="8 14" id="KW-0350">Heme biosynthesis</keyword>
<feature type="transmembrane region" description="Helical" evidence="14">
    <location>
        <begin position="322"/>
        <end position="345"/>
    </location>
</feature>
<comment type="subcellular location">
    <subcellularLocation>
        <location evidence="1 14">Cell membrane</location>
        <topology evidence="1 14">Multi-pass membrane protein</topology>
    </subcellularLocation>
</comment>
<dbReference type="GO" id="GO:0008495">
    <property type="term" value="F:protoheme IX farnesyltransferase activity"/>
    <property type="evidence" value="ECO:0007669"/>
    <property type="project" value="UniProtKB-UniRule"/>
</dbReference>
<dbReference type="UniPathway" id="UPA00834">
    <property type="reaction ID" value="UER00712"/>
</dbReference>
<dbReference type="CDD" id="cd13957">
    <property type="entry name" value="PT_UbiA_Cox10"/>
    <property type="match status" value="1"/>
</dbReference>
<evidence type="ECO:0000256" key="4">
    <source>
        <dbReference type="ARBA" id="ARBA00022475"/>
    </source>
</evidence>
<dbReference type="HAMAP" id="MF_00154">
    <property type="entry name" value="CyoE_CtaB"/>
    <property type="match status" value="1"/>
</dbReference>
<keyword evidence="9 14" id="KW-0472">Membrane</keyword>
<evidence type="ECO:0000256" key="13">
    <source>
        <dbReference type="ARBA" id="ARBA00047690"/>
    </source>
</evidence>
<keyword evidence="4 14" id="KW-1003">Cell membrane</keyword>
<feature type="transmembrane region" description="Helical" evidence="14">
    <location>
        <begin position="160"/>
        <end position="179"/>
    </location>
</feature>
<evidence type="ECO:0000256" key="11">
    <source>
        <dbReference type="ARBA" id="ARBA00040810"/>
    </source>
</evidence>
<dbReference type="EC" id="2.5.1.141" evidence="3 14"/>
<evidence type="ECO:0000256" key="6">
    <source>
        <dbReference type="ARBA" id="ARBA00022692"/>
    </source>
</evidence>
<proteinExistence type="inferred from homology"/>
<dbReference type="AlphaFoldDB" id="A0A839RV01"/>
<feature type="region of interest" description="Disordered" evidence="15">
    <location>
        <begin position="1"/>
        <end position="44"/>
    </location>
</feature>
<keyword evidence="5 14" id="KW-0808">Transferase</keyword>
<dbReference type="NCBIfam" id="NF003349">
    <property type="entry name" value="PRK04375.1-2"/>
    <property type="match status" value="1"/>
</dbReference>